<dbReference type="PANTHER" id="PTHR45875:SF1">
    <property type="entry name" value="METHYLTRANSFERASE N6AMT1"/>
    <property type="match status" value="1"/>
</dbReference>
<evidence type="ECO:0000259" key="6">
    <source>
        <dbReference type="Pfam" id="PF05175"/>
    </source>
</evidence>
<dbReference type="Proteomes" id="UP000549913">
    <property type="component" value="Unassembled WGS sequence"/>
</dbReference>
<dbReference type="GO" id="GO:0008170">
    <property type="term" value="F:N-methyltransferase activity"/>
    <property type="evidence" value="ECO:0007669"/>
    <property type="project" value="UniProtKB-ARBA"/>
</dbReference>
<reference evidence="8 9" key="1">
    <citation type="submission" date="2020-07" db="EMBL/GenBank/DDBJ databases">
        <title>Sequencing the genomes of 1000 actinobacteria strains.</title>
        <authorList>
            <person name="Klenk H.-P."/>
        </authorList>
    </citation>
    <scope>NUCLEOTIDE SEQUENCE [LARGE SCALE GENOMIC DNA]</scope>
    <source>
        <strain evidence="8 9">DSM 26474</strain>
    </source>
</reference>
<feature type="region of interest" description="Disordered" evidence="5">
    <location>
        <begin position="393"/>
        <end position="414"/>
    </location>
</feature>
<evidence type="ECO:0000313" key="8">
    <source>
        <dbReference type="EMBL" id="NYD70628.1"/>
    </source>
</evidence>
<dbReference type="SUPFAM" id="SSF53335">
    <property type="entry name" value="S-adenosyl-L-methionine-dependent methyltransferases"/>
    <property type="match status" value="1"/>
</dbReference>
<dbReference type="Gene3D" id="3.40.50.150">
    <property type="entry name" value="Vaccinia Virus protein VP39"/>
    <property type="match status" value="1"/>
</dbReference>
<dbReference type="InterPro" id="IPR052190">
    <property type="entry name" value="Euk-Arch_PrmC-MTase"/>
</dbReference>
<evidence type="ECO:0000256" key="5">
    <source>
        <dbReference type="SAM" id="MobiDB-lite"/>
    </source>
</evidence>
<dbReference type="RefSeq" id="WP_373877399.1">
    <property type="nucleotide sequence ID" value="NZ_BSEW01000001.1"/>
</dbReference>
<gene>
    <name evidence="8" type="ORF">BJ984_001786</name>
</gene>
<comment type="caution">
    <text evidence="8">The sequence shown here is derived from an EMBL/GenBank/DDBJ whole genome shotgun (WGS) entry which is preliminary data.</text>
</comment>
<feature type="domain" description="Methyltransferase small" evidence="6">
    <location>
        <begin position="181"/>
        <end position="298"/>
    </location>
</feature>
<dbReference type="CDD" id="cd02440">
    <property type="entry name" value="AdoMet_MTases"/>
    <property type="match status" value="1"/>
</dbReference>
<accession>A0A852SP39</accession>
<dbReference type="GO" id="GO:0032259">
    <property type="term" value="P:methylation"/>
    <property type="evidence" value="ECO:0007669"/>
    <property type="project" value="UniProtKB-KW"/>
</dbReference>
<dbReference type="Pfam" id="PF05175">
    <property type="entry name" value="MTS"/>
    <property type="match status" value="1"/>
</dbReference>
<dbReference type="InterPro" id="IPR055487">
    <property type="entry name" value="DUF7059"/>
</dbReference>
<keyword evidence="9" id="KW-1185">Reference proteome</keyword>
<dbReference type="InterPro" id="IPR029063">
    <property type="entry name" value="SAM-dependent_MTases_sf"/>
</dbReference>
<dbReference type="PANTHER" id="PTHR45875">
    <property type="entry name" value="METHYLTRANSFERASE N6AMT1"/>
    <property type="match status" value="1"/>
</dbReference>
<evidence type="ECO:0000256" key="3">
    <source>
        <dbReference type="ARBA" id="ARBA00022679"/>
    </source>
</evidence>
<dbReference type="AlphaFoldDB" id="A0A852SP39"/>
<evidence type="ECO:0000313" key="9">
    <source>
        <dbReference type="Proteomes" id="UP000549913"/>
    </source>
</evidence>
<dbReference type="InterPro" id="IPR007848">
    <property type="entry name" value="Small_mtfrase_dom"/>
</dbReference>
<proteinExistence type="inferred from homology"/>
<dbReference type="Pfam" id="PF23186">
    <property type="entry name" value="DUF7059"/>
    <property type="match status" value="1"/>
</dbReference>
<evidence type="ECO:0000256" key="2">
    <source>
        <dbReference type="ARBA" id="ARBA00022603"/>
    </source>
</evidence>
<dbReference type="GO" id="GO:0008757">
    <property type="term" value="F:S-adenosylmethionine-dependent methyltransferase activity"/>
    <property type="evidence" value="ECO:0007669"/>
    <property type="project" value="TreeGrafter"/>
</dbReference>
<keyword evidence="2" id="KW-0489">Methyltransferase</keyword>
<feature type="domain" description="DUF7059" evidence="7">
    <location>
        <begin position="32"/>
        <end position="124"/>
    </location>
</feature>
<keyword evidence="3" id="KW-0808">Transferase</keyword>
<evidence type="ECO:0000256" key="1">
    <source>
        <dbReference type="ARBA" id="ARBA00006149"/>
    </source>
</evidence>
<dbReference type="EMBL" id="JACCBM010000001">
    <property type="protein sequence ID" value="NYD70628.1"/>
    <property type="molecule type" value="Genomic_DNA"/>
</dbReference>
<keyword evidence="4" id="KW-0949">S-adenosyl-L-methionine</keyword>
<comment type="similarity">
    <text evidence="1">Belongs to the eukaryotic/archaeal PrmC-related family.</text>
</comment>
<dbReference type="InterPro" id="IPR002052">
    <property type="entry name" value="DNA_methylase_N6_adenine_CS"/>
</dbReference>
<dbReference type="GO" id="GO:0003676">
    <property type="term" value="F:nucleic acid binding"/>
    <property type="evidence" value="ECO:0007669"/>
    <property type="project" value="InterPro"/>
</dbReference>
<dbReference type="PROSITE" id="PS00092">
    <property type="entry name" value="N6_MTASE"/>
    <property type="match status" value="1"/>
</dbReference>
<protein>
    <recommendedName>
        <fullName evidence="10">Methyltransferase domain-containing protein</fullName>
    </recommendedName>
</protein>
<organism evidence="8 9">
    <name type="scientific">Herbiconiux flava</name>
    <dbReference type="NCBI Taxonomy" id="881268"/>
    <lineage>
        <taxon>Bacteria</taxon>
        <taxon>Bacillati</taxon>
        <taxon>Actinomycetota</taxon>
        <taxon>Actinomycetes</taxon>
        <taxon>Micrococcales</taxon>
        <taxon>Microbacteriaceae</taxon>
        <taxon>Herbiconiux</taxon>
    </lineage>
</organism>
<dbReference type="GO" id="GO:0008276">
    <property type="term" value="F:protein methyltransferase activity"/>
    <property type="evidence" value="ECO:0007669"/>
    <property type="project" value="TreeGrafter"/>
</dbReference>
<evidence type="ECO:0008006" key="10">
    <source>
        <dbReference type="Google" id="ProtNLM"/>
    </source>
</evidence>
<dbReference type="GO" id="GO:0035657">
    <property type="term" value="C:eRF1 methyltransferase complex"/>
    <property type="evidence" value="ECO:0007669"/>
    <property type="project" value="TreeGrafter"/>
</dbReference>
<sequence length="555" mass="57953">MSHDSTALPPALGSAAPADVALVEALRDDLVAARFRVDTIDALWGPSAAAALHRGQREPAVRAIERARASGAPVSPVSTLARLFLLGSSVPADEVADALPRLGVAGLEALGFVGPSGPSGEVRARLDLRPYSFVDSLGAGSWWIASDLGESVLGRPLDPDHVLGIGGASMTLSGLMIPTPVDSVLDLGTGCGIQALHAARHARRVVATDISRRALAIAAFNARLNGIDSIEFRHGSLFEPVAGERFDRIVSNPPFVITPRQEGVPLYEYRDGGLVGDALVASVIRSAPSHLAPGGIAQLLGNWEYRDSDGLHRVRSWVASSPVAVDAWVIERDRQDAPLYAETWIRDGGTRPGTPAFDSLYSSWLDDFEARGVREVGFGYVLLRRPMAAPSVGAPASAPAGSAGSAGSSGSAVAPAPTLDRYERVDAAIGSNPIGLGDHLAVCLAGHDWQAHRSDDELLAGTYVYASDVTEERHYWPGHDDPVVMTLRQGGGFSRSADLDTGLAAFVGACDGDLSASAIAAAIAQVLDADEAALRAALAPRLRALLVDAFLLPAS</sequence>
<name>A0A852SP39_9MICO</name>
<evidence type="ECO:0000259" key="7">
    <source>
        <dbReference type="Pfam" id="PF23186"/>
    </source>
</evidence>
<evidence type="ECO:0000256" key="4">
    <source>
        <dbReference type="ARBA" id="ARBA00022691"/>
    </source>
</evidence>